<dbReference type="Proteomes" id="UP000641625">
    <property type="component" value="Unassembled WGS sequence"/>
</dbReference>
<protein>
    <submittedName>
        <fullName evidence="2">Uncharacterized protein</fullName>
    </submittedName>
</protein>
<name>A0A847UIS6_HALAR</name>
<evidence type="ECO:0000313" key="2">
    <source>
        <dbReference type="EMBL" id="NLV12147.1"/>
    </source>
</evidence>
<evidence type="ECO:0000313" key="3">
    <source>
        <dbReference type="Proteomes" id="UP000641625"/>
    </source>
</evidence>
<evidence type="ECO:0000256" key="1">
    <source>
        <dbReference type="SAM" id="MobiDB-lite"/>
    </source>
</evidence>
<sequence>MGRHRAGGDSGGAEAPAMDASTAAAAADTADTEPQPLRRPCRATLEPMLEPTPTPGDTNCEFGETFTVGAVTRRLASLSVPK</sequence>
<dbReference type="GeneID" id="25157991"/>
<dbReference type="EMBL" id="WOWA01000002">
    <property type="protein sequence ID" value="NLV12147.1"/>
    <property type="molecule type" value="Genomic_DNA"/>
</dbReference>
<proteinExistence type="predicted"/>
<feature type="compositionally biased region" description="Low complexity" evidence="1">
    <location>
        <begin position="13"/>
        <end position="29"/>
    </location>
</feature>
<accession>A0A847UIS6</accession>
<organism evidence="2 3">
    <name type="scientific">Haloarcula argentinensis</name>
    <dbReference type="NCBI Taxonomy" id="43776"/>
    <lineage>
        <taxon>Archaea</taxon>
        <taxon>Methanobacteriati</taxon>
        <taxon>Methanobacteriota</taxon>
        <taxon>Stenosarchaea group</taxon>
        <taxon>Halobacteria</taxon>
        <taxon>Halobacteriales</taxon>
        <taxon>Haloarculaceae</taxon>
        <taxon>Haloarcula</taxon>
    </lineage>
</organism>
<comment type="caution">
    <text evidence="2">The sequence shown here is derived from an EMBL/GenBank/DDBJ whole genome shotgun (WGS) entry which is preliminary data.</text>
</comment>
<gene>
    <name evidence="2" type="ORF">GOC77_02470</name>
</gene>
<feature type="region of interest" description="Disordered" evidence="1">
    <location>
        <begin position="1"/>
        <end position="61"/>
    </location>
</feature>
<dbReference type="RefSeq" id="WP_050007894.1">
    <property type="nucleotide sequence ID" value="NZ_WOWA01000002.1"/>
</dbReference>
<reference evidence="2" key="1">
    <citation type="submission" date="2019-12" db="EMBL/GenBank/DDBJ databases">
        <title>Whole genome sequencing of Haloarcula argentinensis strain pws5.</title>
        <authorList>
            <person name="Verma D.K."/>
            <person name="Gopal K."/>
            <person name="Prasad E.S."/>
        </authorList>
    </citation>
    <scope>NUCLEOTIDE SEQUENCE</scope>
    <source>
        <strain evidence="2">Pws5</strain>
    </source>
</reference>
<dbReference type="AlphaFoldDB" id="A0A847UIS6"/>